<keyword evidence="1 4" id="KW-0597">Phosphoprotein</keyword>
<dbReference type="Pfam" id="PF00072">
    <property type="entry name" value="Response_reg"/>
    <property type="match status" value="1"/>
</dbReference>
<keyword evidence="2" id="KW-0902">Two-component regulatory system</keyword>
<evidence type="ECO:0000256" key="5">
    <source>
        <dbReference type="SAM" id="MobiDB-lite"/>
    </source>
</evidence>
<dbReference type="GO" id="GO:0032993">
    <property type="term" value="C:protein-DNA complex"/>
    <property type="evidence" value="ECO:0007669"/>
    <property type="project" value="TreeGrafter"/>
</dbReference>
<feature type="region of interest" description="Disordered" evidence="5">
    <location>
        <begin position="386"/>
        <end position="409"/>
    </location>
</feature>
<dbReference type="SUPFAM" id="SSF52172">
    <property type="entry name" value="CheY-like"/>
    <property type="match status" value="1"/>
</dbReference>
<dbReference type="GO" id="GO:0005829">
    <property type="term" value="C:cytosol"/>
    <property type="evidence" value="ECO:0007669"/>
    <property type="project" value="TreeGrafter"/>
</dbReference>
<evidence type="ECO:0000256" key="3">
    <source>
        <dbReference type="ARBA" id="ARBA00023125"/>
    </source>
</evidence>
<evidence type="ECO:0000256" key="1">
    <source>
        <dbReference type="ARBA" id="ARBA00022553"/>
    </source>
</evidence>
<evidence type="ECO:0000259" key="6">
    <source>
        <dbReference type="PROSITE" id="PS50110"/>
    </source>
</evidence>
<keyword evidence="3" id="KW-0238">DNA-binding</keyword>
<dbReference type="Gene3D" id="3.40.50.2300">
    <property type="match status" value="1"/>
</dbReference>
<organism evidence="7 8">
    <name type="scientific">Shewanella canadensis</name>
    <dbReference type="NCBI Taxonomy" id="271096"/>
    <lineage>
        <taxon>Bacteria</taxon>
        <taxon>Pseudomonadati</taxon>
        <taxon>Pseudomonadota</taxon>
        <taxon>Gammaproteobacteria</taxon>
        <taxon>Alteromonadales</taxon>
        <taxon>Shewanellaceae</taxon>
        <taxon>Shewanella</taxon>
    </lineage>
</organism>
<dbReference type="GO" id="GO:0006355">
    <property type="term" value="P:regulation of DNA-templated transcription"/>
    <property type="evidence" value="ECO:0007669"/>
    <property type="project" value="TreeGrafter"/>
</dbReference>
<dbReference type="PROSITE" id="PS50110">
    <property type="entry name" value="RESPONSE_REGULATORY"/>
    <property type="match status" value="1"/>
</dbReference>
<dbReference type="GO" id="GO:0000156">
    <property type="term" value="F:phosphorelay response regulator activity"/>
    <property type="evidence" value="ECO:0007669"/>
    <property type="project" value="TreeGrafter"/>
</dbReference>
<dbReference type="PANTHER" id="PTHR48111:SF40">
    <property type="entry name" value="PHOSPHATE REGULON TRANSCRIPTIONAL REGULATORY PROTEIN PHOB"/>
    <property type="match status" value="1"/>
</dbReference>
<evidence type="ECO:0000256" key="4">
    <source>
        <dbReference type="PROSITE-ProRule" id="PRU00169"/>
    </source>
</evidence>
<dbReference type="EMBL" id="RXNU01000006">
    <property type="protein sequence ID" value="RTR38424.1"/>
    <property type="molecule type" value="Genomic_DNA"/>
</dbReference>
<dbReference type="SMART" id="SM00448">
    <property type="entry name" value="REC"/>
    <property type="match status" value="1"/>
</dbReference>
<evidence type="ECO:0000313" key="8">
    <source>
        <dbReference type="Proteomes" id="UP000267448"/>
    </source>
</evidence>
<dbReference type="Proteomes" id="UP000267448">
    <property type="component" value="Unassembled WGS sequence"/>
</dbReference>
<comment type="caution">
    <text evidence="7">The sequence shown here is derived from an EMBL/GenBank/DDBJ whole genome shotgun (WGS) entry which is preliminary data.</text>
</comment>
<dbReference type="InterPro" id="IPR001789">
    <property type="entry name" value="Sig_transdc_resp-reg_receiver"/>
</dbReference>
<name>A0A431WTG7_9GAMM</name>
<feature type="modified residue" description="4-aspartylphosphate" evidence="4">
    <location>
        <position position="54"/>
    </location>
</feature>
<dbReference type="AlphaFoldDB" id="A0A431WTG7"/>
<gene>
    <name evidence="7" type="ORF">EKG38_12950</name>
</gene>
<dbReference type="GO" id="GO:0000976">
    <property type="term" value="F:transcription cis-regulatory region binding"/>
    <property type="evidence" value="ECO:0007669"/>
    <property type="project" value="TreeGrafter"/>
</dbReference>
<dbReference type="InterPro" id="IPR011006">
    <property type="entry name" value="CheY-like_superfamily"/>
</dbReference>
<evidence type="ECO:0000256" key="2">
    <source>
        <dbReference type="ARBA" id="ARBA00023012"/>
    </source>
</evidence>
<dbReference type="OrthoDB" id="5696993at2"/>
<evidence type="ECO:0000313" key="7">
    <source>
        <dbReference type="EMBL" id="RTR38424.1"/>
    </source>
</evidence>
<dbReference type="InterPro" id="IPR039420">
    <property type="entry name" value="WalR-like"/>
</dbReference>
<accession>A0A431WTG7</accession>
<feature type="domain" description="Response regulatory" evidence="6">
    <location>
        <begin position="6"/>
        <end position="121"/>
    </location>
</feature>
<protein>
    <submittedName>
        <fullName evidence="7">Response regulator</fullName>
    </submittedName>
</protein>
<dbReference type="RefSeq" id="WP_126520667.1">
    <property type="nucleotide sequence ID" value="NZ_RXNU01000006.1"/>
</dbReference>
<sequence length="409" mass="45719">MKQGSNILIVDDTAISRLILRGMLEDKYRVTEADSGETCLTMIKQSIPDLLLLDVDMPGLTGYEVCVALRKESVTAKLPIIFVSALDTVEERLAGFEAGANDYIVKPADPEVLNEKVDACLERYLEVFNAEQSAFEATEIAMEAMTVSSELGQIVKFIKDVQSIEHPHEVGLAIISILRNFGMHSVARVDTGSVVFVDCGENSMEAQVLSRFVVHSERILSVGIRTVIRAPHIVLLIKDMPLDDEKRCGRFRDHIAVLMDIAGAHLATLKTREEMVEQRQLIFTQVIAVAEKQLELTTERLIEHDRHSQGIMHSMVNQLEGMLFGLGLEDDQEKQLMALADQTSLKIEETQGETQLVSKELGTILESLYDFFNTLNDNTHRDDVYDSGYEGSARNERSPFEVNSADMRS</sequence>
<reference evidence="7 8" key="1">
    <citation type="submission" date="2018-12" db="EMBL/GenBank/DDBJ databases">
        <authorList>
            <person name="Yu L."/>
        </authorList>
    </citation>
    <scope>NUCLEOTIDE SEQUENCE [LARGE SCALE GENOMIC DNA]</scope>
    <source>
        <strain evidence="7 8">HAW-EB2</strain>
    </source>
</reference>
<keyword evidence="8" id="KW-1185">Reference proteome</keyword>
<dbReference type="PANTHER" id="PTHR48111">
    <property type="entry name" value="REGULATOR OF RPOS"/>
    <property type="match status" value="1"/>
</dbReference>
<proteinExistence type="predicted"/>